<dbReference type="SUPFAM" id="SSF55486">
    <property type="entry name" value="Metalloproteases ('zincins'), catalytic domain"/>
    <property type="match status" value="1"/>
</dbReference>
<dbReference type="Gene3D" id="3.30.2010.20">
    <property type="match status" value="1"/>
</dbReference>
<dbReference type="CDD" id="cd12954">
    <property type="entry name" value="MMP_TTHA0227_like_1"/>
    <property type="match status" value="1"/>
</dbReference>
<organism evidence="2 3">
    <name type="scientific">Arthrobacter terrae</name>
    <dbReference type="NCBI Taxonomy" id="2935737"/>
    <lineage>
        <taxon>Bacteria</taxon>
        <taxon>Bacillati</taxon>
        <taxon>Actinomycetota</taxon>
        <taxon>Actinomycetes</taxon>
        <taxon>Micrococcales</taxon>
        <taxon>Micrococcaceae</taxon>
        <taxon>Arthrobacter</taxon>
    </lineage>
</organism>
<name>A0A931CGS7_9MICC</name>
<reference evidence="2 3" key="1">
    <citation type="submission" date="2020-11" db="EMBL/GenBank/DDBJ databases">
        <title>Arthrobacter antarcticus sp. nov., isolated from Antarctic Soil.</title>
        <authorList>
            <person name="Li J."/>
        </authorList>
    </citation>
    <scope>NUCLEOTIDE SEQUENCE [LARGE SCALE GENOMIC DNA]</scope>
    <source>
        <strain evidence="2 3">Z1-20</strain>
    </source>
</reference>
<feature type="compositionally biased region" description="Polar residues" evidence="1">
    <location>
        <begin position="1"/>
        <end position="15"/>
    </location>
</feature>
<dbReference type="Pfam" id="PF06262">
    <property type="entry name" value="Zincin_1"/>
    <property type="match status" value="1"/>
</dbReference>
<accession>A0A931CGS7</accession>
<dbReference type="InterPro" id="IPR038555">
    <property type="entry name" value="Zincin_1_sf"/>
</dbReference>
<dbReference type="EMBL" id="JADNYM010000003">
    <property type="protein sequence ID" value="MBG0738292.1"/>
    <property type="molecule type" value="Genomic_DNA"/>
</dbReference>
<gene>
    <name evidence="2" type="ORF">IV500_02445</name>
</gene>
<dbReference type="InterPro" id="IPR010428">
    <property type="entry name" value="Zincin_1"/>
</dbReference>
<protein>
    <submittedName>
        <fullName evidence="2">Metallopeptidase family protein</fullName>
    </submittedName>
</protein>
<feature type="region of interest" description="Disordered" evidence="1">
    <location>
        <begin position="1"/>
        <end position="33"/>
    </location>
</feature>
<comment type="caution">
    <text evidence="2">The sequence shown here is derived from an EMBL/GenBank/DDBJ whole genome shotgun (WGS) entry which is preliminary data.</text>
</comment>
<evidence type="ECO:0000313" key="3">
    <source>
        <dbReference type="Proteomes" id="UP000655366"/>
    </source>
</evidence>
<evidence type="ECO:0000313" key="2">
    <source>
        <dbReference type="EMBL" id="MBG0738292.1"/>
    </source>
</evidence>
<proteinExistence type="predicted"/>
<dbReference type="RefSeq" id="WP_196395246.1">
    <property type="nucleotide sequence ID" value="NZ_JADNYM010000003.1"/>
</dbReference>
<dbReference type="Proteomes" id="UP000655366">
    <property type="component" value="Unassembled WGS sequence"/>
</dbReference>
<dbReference type="AlphaFoldDB" id="A0A931CGS7"/>
<sequence length="168" mass="18567">MQFTSNDGFTINLESASAGGPQGRGRTFHARRRNRHDRGLRGELLLQALPGSLTRAERFTELLMDSAERLSELWGAALGPVEFAVEDIPVALERLTGTGERVPMALFQAASAEAPAVITLYRRPIEQLADTPDELGEIIHEVVIEQVAGLLNLSPDAVDPAYRRFRRY</sequence>
<keyword evidence="3" id="KW-1185">Reference proteome</keyword>
<evidence type="ECO:0000256" key="1">
    <source>
        <dbReference type="SAM" id="MobiDB-lite"/>
    </source>
</evidence>